<dbReference type="EMBL" id="DSRU01000329">
    <property type="protein sequence ID" value="HFN00567.1"/>
    <property type="molecule type" value="Genomic_DNA"/>
</dbReference>
<dbReference type="InterPro" id="IPR005467">
    <property type="entry name" value="His_kinase_dom"/>
</dbReference>
<comment type="caution">
    <text evidence="7">The sequence shown here is derived from an EMBL/GenBank/DDBJ whole genome shotgun (WGS) entry which is preliminary data.</text>
</comment>
<keyword evidence="5" id="KW-0902">Two-component regulatory system</keyword>
<evidence type="ECO:0000256" key="5">
    <source>
        <dbReference type="ARBA" id="ARBA00023012"/>
    </source>
</evidence>
<feature type="domain" description="Histidine kinase" evidence="6">
    <location>
        <begin position="1"/>
        <end position="179"/>
    </location>
</feature>
<dbReference type="PRINTS" id="PR00344">
    <property type="entry name" value="BCTRLSENSOR"/>
</dbReference>
<evidence type="ECO:0000256" key="3">
    <source>
        <dbReference type="ARBA" id="ARBA00022553"/>
    </source>
</evidence>
<dbReference type="AlphaFoldDB" id="A0A7C3KGY0"/>
<dbReference type="InterPro" id="IPR003594">
    <property type="entry name" value="HATPase_dom"/>
</dbReference>
<evidence type="ECO:0000256" key="4">
    <source>
        <dbReference type="ARBA" id="ARBA00022777"/>
    </source>
</evidence>
<name>A0A7C3KGY0_9CYAN</name>
<evidence type="ECO:0000259" key="6">
    <source>
        <dbReference type="PROSITE" id="PS50109"/>
    </source>
</evidence>
<evidence type="ECO:0000256" key="1">
    <source>
        <dbReference type="ARBA" id="ARBA00000085"/>
    </source>
</evidence>
<dbReference type="PROSITE" id="PS50109">
    <property type="entry name" value="HIS_KIN"/>
    <property type="match status" value="1"/>
</dbReference>
<keyword evidence="3" id="KW-0597">Phosphoprotein</keyword>
<accession>A0A7C3KGY0</accession>
<dbReference type="GO" id="GO:0000155">
    <property type="term" value="F:phosphorelay sensor kinase activity"/>
    <property type="evidence" value="ECO:0007669"/>
    <property type="project" value="TreeGrafter"/>
</dbReference>
<keyword evidence="4 7" id="KW-0418">Kinase</keyword>
<dbReference type="InterPro" id="IPR036890">
    <property type="entry name" value="HATPase_C_sf"/>
</dbReference>
<dbReference type="SUPFAM" id="SSF55874">
    <property type="entry name" value="ATPase domain of HSP90 chaperone/DNA topoisomerase II/histidine kinase"/>
    <property type="match status" value="1"/>
</dbReference>
<dbReference type="Gene3D" id="3.30.565.10">
    <property type="entry name" value="Histidine kinase-like ATPase, C-terminal domain"/>
    <property type="match status" value="1"/>
</dbReference>
<sequence>MRIILISRIADNLLDLQRFEASEHSLSMESICLQDWLPQVAIPFQERARDRQQTFQLSIPSDLPSLTTDLATLERILTELFNNACKYTPQNGQITVTIQAQPNLMQIQISNTSEEISLNDLTHVFDKFYRIPNADPWKQGGTGLGLALVQKLSEHLGGAIAVESVSGQMCFTLTLPLLNPACP</sequence>
<evidence type="ECO:0000256" key="2">
    <source>
        <dbReference type="ARBA" id="ARBA00012438"/>
    </source>
</evidence>
<reference evidence="7" key="1">
    <citation type="journal article" date="2020" name="mSystems">
        <title>Genome- and Community-Level Interaction Insights into Carbon Utilization and Element Cycling Functions of Hydrothermarchaeota in Hydrothermal Sediment.</title>
        <authorList>
            <person name="Zhou Z."/>
            <person name="Liu Y."/>
            <person name="Xu W."/>
            <person name="Pan J."/>
            <person name="Luo Z.H."/>
            <person name="Li M."/>
        </authorList>
    </citation>
    <scope>NUCLEOTIDE SEQUENCE [LARGE SCALE GENOMIC DNA]</scope>
    <source>
        <strain evidence="7">SpSt-418</strain>
    </source>
</reference>
<dbReference type="SMART" id="SM00387">
    <property type="entry name" value="HATPase_c"/>
    <property type="match status" value="1"/>
</dbReference>
<gene>
    <name evidence="7" type="ORF">ENR64_23020</name>
</gene>
<proteinExistence type="predicted"/>
<dbReference type="EC" id="2.7.13.3" evidence="2"/>
<comment type="catalytic activity">
    <reaction evidence="1">
        <text>ATP + protein L-histidine = ADP + protein N-phospho-L-histidine.</text>
        <dbReference type="EC" id="2.7.13.3"/>
    </reaction>
</comment>
<dbReference type="PANTHER" id="PTHR43547:SF2">
    <property type="entry name" value="HYBRID SIGNAL TRANSDUCTION HISTIDINE KINASE C"/>
    <property type="match status" value="1"/>
</dbReference>
<organism evidence="7">
    <name type="scientific">Oscillatoriales cyanobacterium SpSt-418</name>
    <dbReference type="NCBI Taxonomy" id="2282169"/>
    <lineage>
        <taxon>Bacteria</taxon>
        <taxon>Bacillati</taxon>
        <taxon>Cyanobacteriota</taxon>
        <taxon>Cyanophyceae</taxon>
        <taxon>Oscillatoriophycideae</taxon>
        <taxon>Oscillatoriales</taxon>
    </lineage>
</organism>
<dbReference type="InterPro" id="IPR004358">
    <property type="entry name" value="Sig_transdc_His_kin-like_C"/>
</dbReference>
<keyword evidence="4 7" id="KW-0808">Transferase</keyword>
<dbReference type="PANTHER" id="PTHR43547">
    <property type="entry name" value="TWO-COMPONENT HISTIDINE KINASE"/>
    <property type="match status" value="1"/>
</dbReference>
<protein>
    <recommendedName>
        <fullName evidence="2">histidine kinase</fullName>
        <ecNumber evidence="2">2.7.13.3</ecNumber>
    </recommendedName>
</protein>
<dbReference type="Pfam" id="PF02518">
    <property type="entry name" value="HATPase_c"/>
    <property type="match status" value="1"/>
</dbReference>
<evidence type="ECO:0000313" key="7">
    <source>
        <dbReference type="EMBL" id="HFN00567.1"/>
    </source>
</evidence>